<evidence type="ECO:0000313" key="3">
    <source>
        <dbReference type="WBParaSite" id="GPLIN_000366500"/>
    </source>
</evidence>
<feature type="signal peptide" evidence="1">
    <location>
        <begin position="1"/>
        <end position="18"/>
    </location>
</feature>
<evidence type="ECO:0000256" key="1">
    <source>
        <dbReference type="SAM" id="SignalP"/>
    </source>
</evidence>
<dbReference type="AlphaFoldDB" id="A0A183BSS9"/>
<keyword evidence="1" id="KW-0732">Signal</keyword>
<dbReference type="WBParaSite" id="GPLIN_000366500">
    <property type="protein sequence ID" value="GPLIN_000366500"/>
    <property type="gene ID" value="GPLIN_000366500"/>
</dbReference>
<proteinExistence type="predicted"/>
<name>A0A183BSS9_GLOPA</name>
<dbReference type="Proteomes" id="UP000050741">
    <property type="component" value="Unassembled WGS sequence"/>
</dbReference>
<organism evidence="2 3">
    <name type="scientific">Globodera pallida</name>
    <name type="common">Potato cyst nematode worm</name>
    <name type="synonym">Heterodera pallida</name>
    <dbReference type="NCBI Taxonomy" id="36090"/>
    <lineage>
        <taxon>Eukaryota</taxon>
        <taxon>Metazoa</taxon>
        <taxon>Ecdysozoa</taxon>
        <taxon>Nematoda</taxon>
        <taxon>Chromadorea</taxon>
        <taxon>Rhabditida</taxon>
        <taxon>Tylenchina</taxon>
        <taxon>Tylenchomorpha</taxon>
        <taxon>Tylenchoidea</taxon>
        <taxon>Heteroderidae</taxon>
        <taxon>Heteroderinae</taxon>
        <taxon>Globodera</taxon>
    </lineage>
</organism>
<protein>
    <submittedName>
        <fullName evidence="3">DUF2730 family protein</fullName>
    </submittedName>
</protein>
<evidence type="ECO:0000313" key="2">
    <source>
        <dbReference type="Proteomes" id="UP000050741"/>
    </source>
</evidence>
<accession>A0A183BSS9</accession>
<keyword evidence="2" id="KW-1185">Reference proteome</keyword>
<reference evidence="3" key="2">
    <citation type="submission" date="2016-06" db="UniProtKB">
        <authorList>
            <consortium name="WormBaseParasite"/>
        </authorList>
    </citation>
    <scope>IDENTIFICATION</scope>
</reference>
<feature type="chain" id="PRO_5008146580" evidence="1">
    <location>
        <begin position="19"/>
        <end position="112"/>
    </location>
</feature>
<reference evidence="2" key="1">
    <citation type="submission" date="2014-05" db="EMBL/GenBank/DDBJ databases">
        <title>The genome and life-stage specific transcriptomes of Globodera pallida elucidate key aspects of plant parasitism by a cyst nematode.</title>
        <authorList>
            <person name="Cotton J.A."/>
            <person name="Lilley C.J."/>
            <person name="Jones L.M."/>
            <person name="Kikuchi T."/>
            <person name="Reid A.J."/>
            <person name="Thorpe P."/>
            <person name="Tsai I.J."/>
            <person name="Beasley H."/>
            <person name="Blok V."/>
            <person name="Cock P.J.A."/>
            <person name="Van den Akker S.E."/>
            <person name="Holroyd N."/>
            <person name="Hunt M."/>
            <person name="Mantelin S."/>
            <person name="Naghra H."/>
            <person name="Pain A."/>
            <person name="Palomares-Rius J.E."/>
            <person name="Zarowiecki M."/>
            <person name="Berriman M."/>
            <person name="Jones J.T."/>
            <person name="Urwin P.E."/>
        </authorList>
    </citation>
    <scope>NUCLEOTIDE SEQUENCE [LARGE SCALE GENOMIC DNA]</scope>
    <source>
        <strain evidence="2">Lindley</strain>
    </source>
</reference>
<sequence length="112" mass="12893">MWAFGIMLLATCCSFCKTCFYQLRAEPENRKELEARIQTRLLEISALYKGFAADNKRGIVQIEFEDAEQRKQMLGEDIRRLLEKGGGDAQRLAVGMKERIEHKHTSRVIESA</sequence>